<dbReference type="InterPro" id="IPR002825">
    <property type="entry name" value="Pept_S49_ser-pept_pro"/>
</dbReference>
<dbReference type="Pfam" id="PF01972">
    <property type="entry name" value="SDH_protease"/>
    <property type="match status" value="1"/>
</dbReference>
<sequence length="293" mass="32578">MFSSKTNRSIKTKEVVIVPEFFPRAKELPAQSPLFWVTHKDRYLRQLLLKDIQEETGRSLIVYFTECETSGAQIDTGDDVYFSELLTACAGKPVDLLLETNGGMTDAAEKICALLRHAAPDLRVIVPRRAKSNGTVFALCGNAILMGFESELGPIDPSINGIPVEFVLNQASAFGALDVAYADAARNQTRKLARDMLSTGMMSDRQPGEIEETIGKLATRDHYHSHGSVIDMREATSLGLKVIEHQPDNELWRKIWLLRTMYHYDCRQNGYAKLFESATVSTAVAIQKQPGTP</sequence>
<dbReference type="AlphaFoldDB" id="A5W7V5"/>
<dbReference type="PANTHER" id="PTHR35984:SF1">
    <property type="entry name" value="PERIPLASMIC SERINE PROTEASE"/>
    <property type="match status" value="1"/>
</dbReference>
<evidence type="ECO:0000313" key="1">
    <source>
        <dbReference type="EMBL" id="ABQ80215.1"/>
    </source>
</evidence>
<name>A5W7V5_PSEP1</name>
<dbReference type="GO" id="GO:0016020">
    <property type="term" value="C:membrane"/>
    <property type="evidence" value="ECO:0007669"/>
    <property type="project" value="InterPro"/>
</dbReference>
<reference evidence="1" key="1">
    <citation type="submission" date="2007-05" db="EMBL/GenBank/DDBJ databases">
        <title>Complete sequence of Pseudomonas putida F1.</title>
        <authorList>
            <consortium name="US DOE Joint Genome Institute"/>
            <person name="Copeland A."/>
            <person name="Lucas S."/>
            <person name="Lapidus A."/>
            <person name="Barry K."/>
            <person name="Detter J.C."/>
            <person name="Glavina del Rio T."/>
            <person name="Hammon N."/>
            <person name="Israni S."/>
            <person name="Dalin E."/>
            <person name="Tice H."/>
            <person name="Pitluck S."/>
            <person name="Chain P."/>
            <person name="Malfatti S."/>
            <person name="Shin M."/>
            <person name="Vergez L."/>
            <person name="Schmutz J."/>
            <person name="Larimer F."/>
            <person name="Land M."/>
            <person name="Hauser L."/>
            <person name="Kyrpides N."/>
            <person name="Lykidis A."/>
            <person name="Parales R."/>
            <person name="Richardson P."/>
        </authorList>
    </citation>
    <scope>NUCLEOTIDE SEQUENCE [LARGE SCALE GENOMIC DNA]</scope>
    <source>
        <strain evidence="1">F1</strain>
    </source>
</reference>
<dbReference type="EMBL" id="CP000712">
    <property type="protein sequence ID" value="ABQ80215.1"/>
    <property type="molecule type" value="Genomic_DNA"/>
</dbReference>
<proteinExistence type="predicted"/>
<organism evidence="1">
    <name type="scientific">Pseudomonas putida (strain ATCC 700007 / DSM 6899 / JCM 31910 / BCRC 17059 / LMG 24140 / F1)</name>
    <dbReference type="NCBI Taxonomy" id="351746"/>
    <lineage>
        <taxon>Bacteria</taxon>
        <taxon>Pseudomonadati</taxon>
        <taxon>Pseudomonadota</taxon>
        <taxon>Gammaproteobacteria</taxon>
        <taxon>Pseudomonadales</taxon>
        <taxon>Pseudomonadaceae</taxon>
        <taxon>Pseudomonas</taxon>
    </lineage>
</organism>
<dbReference type="InterPro" id="IPR029045">
    <property type="entry name" value="ClpP/crotonase-like_dom_sf"/>
</dbReference>
<accession>A5W7V5</accession>
<dbReference type="eggNOG" id="COG0616">
    <property type="taxonomic scope" value="Bacteria"/>
</dbReference>
<dbReference type="SUPFAM" id="SSF52096">
    <property type="entry name" value="ClpP/crotonase"/>
    <property type="match status" value="1"/>
</dbReference>
<protein>
    <recommendedName>
        <fullName evidence="2">Serine dehydrogenase proteinase</fullName>
    </recommendedName>
</protein>
<dbReference type="HOGENOM" id="CLU_893395_0_0_6"/>
<dbReference type="Gene3D" id="3.90.226.10">
    <property type="entry name" value="2-enoyl-CoA Hydratase, Chain A, domain 1"/>
    <property type="match status" value="1"/>
</dbReference>
<gene>
    <name evidence="1" type="ordered locus">Pput_4091</name>
</gene>
<evidence type="ECO:0008006" key="2">
    <source>
        <dbReference type="Google" id="ProtNLM"/>
    </source>
</evidence>
<dbReference type="PANTHER" id="PTHR35984">
    <property type="entry name" value="PERIPLASMIC SERINE PROTEASE"/>
    <property type="match status" value="1"/>
</dbReference>
<dbReference type="KEGG" id="ppf:Pput_4091"/>